<evidence type="ECO:0000313" key="5">
    <source>
        <dbReference type="EMBL" id="KDN95847.1"/>
    </source>
</evidence>
<evidence type="ECO:0000259" key="4">
    <source>
        <dbReference type="PROSITE" id="PS50887"/>
    </source>
</evidence>
<name>A0A066ZQR8_HYDMR</name>
<accession>A0A066ZQR8</accession>
<dbReference type="PANTHER" id="PTHR45138">
    <property type="entry name" value="REGULATORY COMPONENTS OF SENSORY TRANSDUCTION SYSTEM"/>
    <property type="match status" value="1"/>
</dbReference>
<gene>
    <name evidence="5" type="ORF">EI16_06005</name>
</gene>
<feature type="domain" description="GGDEF" evidence="4">
    <location>
        <begin position="211"/>
        <end position="347"/>
    </location>
</feature>
<dbReference type="GO" id="GO:1902201">
    <property type="term" value="P:negative regulation of bacterial-type flagellum-dependent cell motility"/>
    <property type="evidence" value="ECO:0007669"/>
    <property type="project" value="TreeGrafter"/>
</dbReference>
<dbReference type="GO" id="GO:0043709">
    <property type="term" value="P:cell adhesion involved in single-species biofilm formation"/>
    <property type="evidence" value="ECO:0007669"/>
    <property type="project" value="TreeGrafter"/>
</dbReference>
<evidence type="ECO:0000256" key="3">
    <source>
        <dbReference type="SAM" id="Coils"/>
    </source>
</evidence>
<dbReference type="Gene3D" id="3.30.70.270">
    <property type="match status" value="1"/>
</dbReference>
<evidence type="ECO:0000313" key="6">
    <source>
        <dbReference type="Proteomes" id="UP000027341"/>
    </source>
</evidence>
<keyword evidence="3" id="KW-0175">Coiled coil</keyword>
<organism evidence="5 6">
    <name type="scientific">Hydrogenovibrio marinus</name>
    <dbReference type="NCBI Taxonomy" id="28885"/>
    <lineage>
        <taxon>Bacteria</taxon>
        <taxon>Pseudomonadati</taxon>
        <taxon>Pseudomonadota</taxon>
        <taxon>Gammaproteobacteria</taxon>
        <taxon>Thiotrichales</taxon>
        <taxon>Piscirickettsiaceae</taxon>
        <taxon>Hydrogenovibrio</taxon>
    </lineage>
</organism>
<dbReference type="PROSITE" id="PS50887">
    <property type="entry name" value="GGDEF"/>
    <property type="match status" value="1"/>
</dbReference>
<protein>
    <recommendedName>
        <fullName evidence="2">diguanylate cyclase</fullName>
        <ecNumber evidence="2">2.7.7.65</ecNumber>
    </recommendedName>
</protein>
<dbReference type="STRING" id="28885.EI16_06005"/>
<reference evidence="5 6" key="1">
    <citation type="submission" date="2014-04" db="EMBL/GenBank/DDBJ databases">
        <title>Draft genome sequence of Hydrogenovibrio marinus MH-110, a model organism for aerobic H2 metabolism.</title>
        <authorList>
            <person name="Cha H.J."/>
            <person name="Jo B.H."/>
            <person name="Hwang B.H."/>
        </authorList>
    </citation>
    <scope>NUCLEOTIDE SEQUENCE [LARGE SCALE GENOMIC DNA]</scope>
    <source>
        <strain evidence="5 6">MH-110</strain>
    </source>
</reference>
<dbReference type="RefSeq" id="WP_029910790.1">
    <property type="nucleotide sequence ID" value="NZ_AP020335.1"/>
</dbReference>
<dbReference type="FunFam" id="3.30.70.270:FF:000001">
    <property type="entry name" value="Diguanylate cyclase domain protein"/>
    <property type="match status" value="1"/>
</dbReference>
<dbReference type="SMART" id="SM00267">
    <property type="entry name" value="GGDEF"/>
    <property type="match status" value="1"/>
</dbReference>
<dbReference type="Pfam" id="PF00990">
    <property type="entry name" value="GGDEF"/>
    <property type="match status" value="1"/>
</dbReference>
<sequence length="355" mass="40619">MLLDINDAPEKSIRIFGQLIDIFEEQSINPTPLNYFIWYEYYKGDNPKFRQEMDKILSDPFGYNDRLGRRLYDEYFADDDDSADNEFDKALKRLISLVIKKMNIWSDKLAQQSEELDKFATSLNDPNIDAATLKELTHTVQSTVTSMQESSADLQKELMSSNEEITRLRKQLIEARAQVMLDELTEVGNRKAFNIAMAEMMDSAQASGNPESLVLIMTDIDHFKRFNDNFGHLVGDSVLRYFANTMKKSKLENETICRYGGEEFAVILSDSDLESAMERAESIRHNIETAKLKRKDSTKELGLITASFGIATYKGLEETVDEFIKRADDALYLAKEQGRNQVKTELDLEAQQAAE</sequence>
<dbReference type="EMBL" id="JMIU01000001">
    <property type="protein sequence ID" value="KDN95847.1"/>
    <property type="molecule type" value="Genomic_DNA"/>
</dbReference>
<dbReference type="InterPro" id="IPR050469">
    <property type="entry name" value="Diguanylate_Cyclase"/>
</dbReference>
<dbReference type="PANTHER" id="PTHR45138:SF2">
    <property type="entry name" value="DIGUANYLATE CYCLASE VDCA"/>
    <property type="match status" value="1"/>
</dbReference>
<dbReference type="InterPro" id="IPR000160">
    <property type="entry name" value="GGDEF_dom"/>
</dbReference>
<dbReference type="CDD" id="cd01949">
    <property type="entry name" value="GGDEF"/>
    <property type="match status" value="1"/>
</dbReference>
<dbReference type="EC" id="2.7.7.65" evidence="2"/>
<dbReference type="InterPro" id="IPR043128">
    <property type="entry name" value="Rev_trsase/Diguanyl_cyclase"/>
</dbReference>
<dbReference type="Proteomes" id="UP000027341">
    <property type="component" value="Unassembled WGS sequence"/>
</dbReference>
<comment type="cofactor">
    <cofactor evidence="1">
        <name>Mg(2+)</name>
        <dbReference type="ChEBI" id="CHEBI:18420"/>
    </cofactor>
</comment>
<keyword evidence="6" id="KW-1185">Reference proteome</keyword>
<dbReference type="GO" id="GO:0052621">
    <property type="term" value="F:diguanylate cyclase activity"/>
    <property type="evidence" value="ECO:0007669"/>
    <property type="project" value="UniProtKB-EC"/>
</dbReference>
<comment type="caution">
    <text evidence="5">The sequence shown here is derived from an EMBL/GenBank/DDBJ whole genome shotgun (WGS) entry which is preliminary data.</text>
</comment>
<feature type="coiled-coil region" evidence="3">
    <location>
        <begin position="151"/>
        <end position="178"/>
    </location>
</feature>
<evidence type="ECO:0000256" key="2">
    <source>
        <dbReference type="ARBA" id="ARBA00012528"/>
    </source>
</evidence>
<dbReference type="SUPFAM" id="SSF58100">
    <property type="entry name" value="Bacterial hemolysins"/>
    <property type="match status" value="1"/>
</dbReference>
<evidence type="ECO:0000256" key="1">
    <source>
        <dbReference type="ARBA" id="ARBA00001946"/>
    </source>
</evidence>
<dbReference type="NCBIfam" id="TIGR00254">
    <property type="entry name" value="GGDEF"/>
    <property type="match status" value="1"/>
</dbReference>
<dbReference type="InterPro" id="IPR029787">
    <property type="entry name" value="Nucleotide_cyclase"/>
</dbReference>
<proteinExistence type="predicted"/>
<dbReference type="SUPFAM" id="SSF55073">
    <property type="entry name" value="Nucleotide cyclase"/>
    <property type="match status" value="1"/>
</dbReference>
<dbReference type="GO" id="GO:0005886">
    <property type="term" value="C:plasma membrane"/>
    <property type="evidence" value="ECO:0007669"/>
    <property type="project" value="TreeGrafter"/>
</dbReference>
<dbReference type="AlphaFoldDB" id="A0A066ZQR8"/>